<gene>
    <name evidence="1" type="ORF">SEVIR_7G066500v2</name>
</gene>
<accession>A0A4U6TSS4</accession>
<organism evidence="1 2">
    <name type="scientific">Setaria viridis</name>
    <name type="common">Green bristlegrass</name>
    <name type="synonym">Setaria italica subsp. viridis</name>
    <dbReference type="NCBI Taxonomy" id="4556"/>
    <lineage>
        <taxon>Eukaryota</taxon>
        <taxon>Viridiplantae</taxon>
        <taxon>Streptophyta</taxon>
        <taxon>Embryophyta</taxon>
        <taxon>Tracheophyta</taxon>
        <taxon>Spermatophyta</taxon>
        <taxon>Magnoliopsida</taxon>
        <taxon>Liliopsida</taxon>
        <taxon>Poales</taxon>
        <taxon>Poaceae</taxon>
        <taxon>PACMAD clade</taxon>
        <taxon>Panicoideae</taxon>
        <taxon>Panicodae</taxon>
        <taxon>Paniceae</taxon>
        <taxon>Cenchrinae</taxon>
        <taxon>Setaria</taxon>
    </lineage>
</organism>
<reference evidence="1" key="1">
    <citation type="submission" date="2019-03" db="EMBL/GenBank/DDBJ databases">
        <title>WGS assembly of Setaria viridis.</title>
        <authorList>
            <person name="Huang P."/>
            <person name="Jenkins J."/>
            <person name="Grimwood J."/>
            <person name="Barry K."/>
            <person name="Healey A."/>
            <person name="Mamidi S."/>
            <person name="Sreedasyam A."/>
            <person name="Shu S."/>
            <person name="Feldman M."/>
            <person name="Wu J."/>
            <person name="Yu Y."/>
            <person name="Chen C."/>
            <person name="Johnson J."/>
            <person name="Rokhsar D."/>
            <person name="Baxter I."/>
            <person name="Schmutz J."/>
            <person name="Brutnell T."/>
            <person name="Kellogg E."/>
        </authorList>
    </citation>
    <scope>NUCLEOTIDE SEQUENCE [LARGE SCALE GENOMIC DNA]</scope>
</reference>
<dbReference type="Proteomes" id="UP000298652">
    <property type="component" value="Chromosome 7"/>
</dbReference>
<proteinExistence type="predicted"/>
<evidence type="ECO:0000313" key="1">
    <source>
        <dbReference type="EMBL" id="TKW03789.1"/>
    </source>
</evidence>
<dbReference type="AlphaFoldDB" id="A0A4U6TSS4"/>
<protein>
    <submittedName>
        <fullName evidence="1">Uncharacterized protein</fullName>
    </submittedName>
</protein>
<dbReference type="EMBL" id="CM016558">
    <property type="protein sequence ID" value="TKW03789.1"/>
    <property type="molecule type" value="Genomic_DNA"/>
</dbReference>
<evidence type="ECO:0000313" key="2">
    <source>
        <dbReference type="Proteomes" id="UP000298652"/>
    </source>
</evidence>
<dbReference type="Gramene" id="TKW03789">
    <property type="protein sequence ID" value="TKW03789"/>
    <property type="gene ID" value="SEVIR_7G066500v2"/>
</dbReference>
<sequence length="101" mass="11658">MYLELTGTCSGYQHPNRSPKPMASSTKTAHLVMIFRVMLHLRGDHERLPLPWSTRRWCWLVALNCSYLHLVASSNGRSTSTSADKPWLYYAHANIFRVHDD</sequence>
<keyword evidence="2" id="KW-1185">Reference proteome</keyword>
<name>A0A4U6TSS4_SETVI</name>